<comment type="caution">
    <text evidence="1">The sequence shown here is derived from an EMBL/GenBank/DDBJ whole genome shotgun (WGS) entry which is preliminary data.</text>
</comment>
<dbReference type="AlphaFoldDB" id="A0A3L6RIM7"/>
<organism evidence="1 2">
    <name type="scientific">Panicum miliaceum</name>
    <name type="common">Proso millet</name>
    <name type="synonym">Broomcorn millet</name>
    <dbReference type="NCBI Taxonomy" id="4540"/>
    <lineage>
        <taxon>Eukaryota</taxon>
        <taxon>Viridiplantae</taxon>
        <taxon>Streptophyta</taxon>
        <taxon>Embryophyta</taxon>
        <taxon>Tracheophyta</taxon>
        <taxon>Spermatophyta</taxon>
        <taxon>Magnoliopsida</taxon>
        <taxon>Liliopsida</taxon>
        <taxon>Poales</taxon>
        <taxon>Poaceae</taxon>
        <taxon>PACMAD clade</taxon>
        <taxon>Panicoideae</taxon>
        <taxon>Panicodae</taxon>
        <taxon>Paniceae</taxon>
        <taxon>Panicinae</taxon>
        <taxon>Panicum</taxon>
        <taxon>Panicum sect. Panicum</taxon>
    </lineage>
</organism>
<name>A0A3L6RIM7_PANMI</name>
<gene>
    <name evidence="1" type="ORF">C2845_PM13G06130</name>
</gene>
<dbReference type="EMBL" id="PQIB02000008">
    <property type="protein sequence ID" value="RLN04364.1"/>
    <property type="molecule type" value="Genomic_DNA"/>
</dbReference>
<sequence length="102" mass="11331">MCTCVRTCKQVNQTVSDILSGGLRQHLVPRLTLKAQSELAAVTELLSQVTLGLTMPADLAIGDVHKLPCPDTLPVAHFDTFILLCCWHLWKRRMASSFGKKR</sequence>
<reference evidence="2" key="1">
    <citation type="journal article" date="2019" name="Nat. Commun.">
        <title>The genome of broomcorn millet.</title>
        <authorList>
            <person name="Zou C."/>
            <person name="Miki D."/>
            <person name="Li D."/>
            <person name="Tang Q."/>
            <person name="Xiao L."/>
            <person name="Rajput S."/>
            <person name="Deng P."/>
            <person name="Jia W."/>
            <person name="Huang R."/>
            <person name="Zhang M."/>
            <person name="Sun Y."/>
            <person name="Hu J."/>
            <person name="Fu X."/>
            <person name="Schnable P.S."/>
            <person name="Li F."/>
            <person name="Zhang H."/>
            <person name="Feng B."/>
            <person name="Zhu X."/>
            <person name="Liu R."/>
            <person name="Schnable J.C."/>
            <person name="Zhu J.-K."/>
            <person name="Zhang H."/>
        </authorList>
    </citation>
    <scope>NUCLEOTIDE SEQUENCE [LARGE SCALE GENOMIC DNA]</scope>
</reference>
<protein>
    <submittedName>
        <fullName evidence="1">Uncharacterized protein</fullName>
    </submittedName>
</protein>
<keyword evidence="2" id="KW-1185">Reference proteome</keyword>
<dbReference type="Proteomes" id="UP000275267">
    <property type="component" value="Unassembled WGS sequence"/>
</dbReference>
<accession>A0A3L6RIM7</accession>
<evidence type="ECO:0000313" key="2">
    <source>
        <dbReference type="Proteomes" id="UP000275267"/>
    </source>
</evidence>
<evidence type="ECO:0000313" key="1">
    <source>
        <dbReference type="EMBL" id="RLN04364.1"/>
    </source>
</evidence>
<proteinExistence type="predicted"/>